<gene>
    <name evidence="1" type="ORF">S01H1_68700</name>
</gene>
<feature type="non-terminal residue" evidence="1">
    <location>
        <position position="1"/>
    </location>
</feature>
<proteinExistence type="predicted"/>
<sequence length="247" mass="27934">GGMETLDFDFKHGLTIDQYHAFEDLVEEKCSGLGERVLRQKTPTGGRHWIYRCDEIEGNLKLAIGKDGEAIIETRGEGGYICVEPTANYAFQSGYLDIPKISPEERQVLMSVAKSFSSKEIKNTKKISNDKMGRKEVPSFPPSFIDYSNDHKMSELVEEDGWVFLDEGDDGKGKTVHRYQRDGGSDVGASLYPEDNTFYVFTTSSELPTHQMMNCAEYIMYRDFGGEQEAVLEWLEEEGYPNEEAAD</sequence>
<dbReference type="AlphaFoldDB" id="X0YBE3"/>
<reference evidence="1" key="1">
    <citation type="journal article" date="2014" name="Front. Microbiol.">
        <title>High frequency of phylogenetically diverse reductive dehalogenase-homologous genes in deep subseafloor sedimentary metagenomes.</title>
        <authorList>
            <person name="Kawai M."/>
            <person name="Futagami T."/>
            <person name="Toyoda A."/>
            <person name="Takaki Y."/>
            <person name="Nishi S."/>
            <person name="Hori S."/>
            <person name="Arai W."/>
            <person name="Tsubouchi T."/>
            <person name="Morono Y."/>
            <person name="Uchiyama I."/>
            <person name="Ito T."/>
            <person name="Fujiyama A."/>
            <person name="Inagaki F."/>
            <person name="Takami H."/>
        </authorList>
    </citation>
    <scope>NUCLEOTIDE SEQUENCE</scope>
    <source>
        <strain evidence="1">Expedition CK06-06</strain>
    </source>
</reference>
<dbReference type="EMBL" id="BARS01045566">
    <property type="protein sequence ID" value="GAG34171.1"/>
    <property type="molecule type" value="Genomic_DNA"/>
</dbReference>
<accession>X0YBE3</accession>
<dbReference type="SUPFAM" id="SSF56747">
    <property type="entry name" value="Prim-pol domain"/>
    <property type="match status" value="1"/>
</dbReference>
<feature type="non-terminal residue" evidence="1">
    <location>
        <position position="247"/>
    </location>
</feature>
<comment type="caution">
    <text evidence="1">The sequence shown here is derived from an EMBL/GenBank/DDBJ whole genome shotgun (WGS) entry which is preliminary data.</text>
</comment>
<name>X0YBE3_9ZZZZ</name>
<evidence type="ECO:0008006" key="2">
    <source>
        <dbReference type="Google" id="ProtNLM"/>
    </source>
</evidence>
<evidence type="ECO:0000313" key="1">
    <source>
        <dbReference type="EMBL" id="GAG34171.1"/>
    </source>
</evidence>
<organism evidence="1">
    <name type="scientific">marine sediment metagenome</name>
    <dbReference type="NCBI Taxonomy" id="412755"/>
    <lineage>
        <taxon>unclassified sequences</taxon>
        <taxon>metagenomes</taxon>
        <taxon>ecological metagenomes</taxon>
    </lineage>
</organism>
<protein>
    <recommendedName>
        <fullName evidence="2">DNA primase/polymerase bifunctional N-terminal domain-containing protein</fullName>
    </recommendedName>
</protein>